<dbReference type="GO" id="GO:0046685">
    <property type="term" value="P:response to arsenic-containing substance"/>
    <property type="evidence" value="ECO:0007669"/>
    <property type="project" value="UniProtKB-KW"/>
</dbReference>
<dbReference type="AlphaFoldDB" id="A0A9D5JYL4"/>
<dbReference type="CDD" id="cd16345">
    <property type="entry name" value="LMWP_ArsC"/>
    <property type="match status" value="1"/>
</dbReference>
<dbReference type="PANTHER" id="PTHR43428:SF1">
    <property type="entry name" value="ARSENATE REDUCTASE"/>
    <property type="match status" value="1"/>
</dbReference>
<accession>A0A9D5JYL4</accession>
<keyword evidence="1" id="KW-0059">Arsenical resistance</keyword>
<sequence length="138" mass="15518">MKQRILFICTHNSARSQLAEGLVNHYFAEAWEAQSAGTVATAVKPHAIRTMADIGIDISHHTSKPLDAFRDQEFDVVVTVCDSAREACPFFPGKTVIHHSFKDPSHVEGHDDERLAAFCQTRDEIHAWLRRTLPVLAR</sequence>
<dbReference type="EMBL" id="WJJP01000634">
    <property type="protein sequence ID" value="MBD3326769.1"/>
    <property type="molecule type" value="Genomic_DNA"/>
</dbReference>
<dbReference type="InterPro" id="IPR023485">
    <property type="entry name" value="Ptyr_pPase"/>
</dbReference>
<evidence type="ECO:0000313" key="4">
    <source>
        <dbReference type="Proteomes" id="UP000649604"/>
    </source>
</evidence>
<reference evidence="3" key="1">
    <citation type="submission" date="2019-11" db="EMBL/GenBank/DDBJ databases">
        <title>Microbial mats filling the niche in hypersaline microbial mats.</title>
        <authorList>
            <person name="Wong H.L."/>
            <person name="Macleod F.I."/>
            <person name="White R.A. III"/>
            <person name="Burns B.P."/>
        </authorList>
    </citation>
    <scope>NUCLEOTIDE SEQUENCE</scope>
    <source>
        <strain evidence="3">Rbin_158</strain>
    </source>
</reference>
<protein>
    <submittedName>
        <fullName evidence="3">Arsenate reductase ArsC</fullName>
    </submittedName>
</protein>
<gene>
    <name evidence="3" type="ORF">GF339_19450</name>
</gene>
<dbReference type="SMART" id="SM00226">
    <property type="entry name" value="LMWPc"/>
    <property type="match status" value="1"/>
</dbReference>
<evidence type="ECO:0000259" key="2">
    <source>
        <dbReference type="SMART" id="SM00226"/>
    </source>
</evidence>
<name>A0A9D5JYL4_9BACT</name>
<dbReference type="PANTHER" id="PTHR43428">
    <property type="entry name" value="ARSENATE REDUCTASE"/>
    <property type="match status" value="1"/>
</dbReference>
<dbReference type="Proteomes" id="UP000649604">
    <property type="component" value="Unassembled WGS sequence"/>
</dbReference>
<feature type="domain" description="Phosphotyrosine protein phosphatase I" evidence="2">
    <location>
        <begin position="3"/>
        <end position="135"/>
    </location>
</feature>
<dbReference type="Gene3D" id="3.40.50.2300">
    <property type="match status" value="1"/>
</dbReference>
<evidence type="ECO:0000313" key="3">
    <source>
        <dbReference type="EMBL" id="MBD3326769.1"/>
    </source>
</evidence>
<comment type="caution">
    <text evidence="3">The sequence shown here is derived from an EMBL/GenBank/DDBJ whole genome shotgun (WGS) entry which is preliminary data.</text>
</comment>
<dbReference type="InterPro" id="IPR036196">
    <property type="entry name" value="Ptyr_pPase_sf"/>
</dbReference>
<proteinExistence type="predicted"/>
<organism evidence="3 4">
    <name type="scientific">candidate division KSB3 bacterium</name>
    <dbReference type="NCBI Taxonomy" id="2044937"/>
    <lineage>
        <taxon>Bacteria</taxon>
        <taxon>candidate division KSB3</taxon>
    </lineage>
</organism>
<dbReference type="SUPFAM" id="SSF52788">
    <property type="entry name" value="Phosphotyrosine protein phosphatases I"/>
    <property type="match status" value="1"/>
</dbReference>
<evidence type="ECO:0000256" key="1">
    <source>
        <dbReference type="ARBA" id="ARBA00022849"/>
    </source>
</evidence>
<dbReference type="Pfam" id="PF01451">
    <property type="entry name" value="LMWPc"/>
    <property type="match status" value="1"/>
</dbReference>